<keyword evidence="3" id="KW-1185">Reference proteome</keyword>
<name>A0A448WPF7_9PLAT</name>
<evidence type="ECO:0000256" key="1">
    <source>
        <dbReference type="SAM" id="Phobius"/>
    </source>
</evidence>
<keyword evidence="1" id="KW-1133">Transmembrane helix</keyword>
<keyword evidence="1" id="KW-0812">Transmembrane</keyword>
<gene>
    <name evidence="2" type="ORF">PXEA_LOCUS10267</name>
</gene>
<comment type="caution">
    <text evidence="2">The sequence shown here is derived from an EMBL/GenBank/DDBJ whole genome shotgun (WGS) entry which is preliminary data.</text>
</comment>
<dbReference type="Proteomes" id="UP000784294">
    <property type="component" value="Unassembled WGS sequence"/>
</dbReference>
<evidence type="ECO:0000313" key="3">
    <source>
        <dbReference type="Proteomes" id="UP000784294"/>
    </source>
</evidence>
<reference evidence="2" key="1">
    <citation type="submission" date="2018-11" db="EMBL/GenBank/DDBJ databases">
        <authorList>
            <consortium name="Pathogen Informatics"/>
        </authorList>
    </citation>
    <scope>NUCLEOTIDE SEQUENCE</scope>
</reference>
<dbReference type="AlphaFoldDB" id="A0A448WPF7"/>
<protein>
    <submittedName>
        <fullName evidence="2">Uncharacterized protein</fullName>
    </submittedName>
</protein>
<proteinExistence type="predicted"/>
<accession>A0A448WPF7</accession>
<keyword evidence="1" id="KW-0472">Membrane</keyword>
<dbReference type="EMBL" id="CAAALY010030006">
    <property type="protein sequence ID" value="VEL16827.1"/>
    <property type="molecule type" value="Genomic_DNA"/>
</dbReference>
<sequence length="135" mass="15138">MDITLIQSSFFADLAVAWFSPSLFRQYAKFSLILPSSSLQFIRFLSASILMASVLVFSLIFTICSQPFGRFSVDVVPRCAMCSAISDLSLNVKYVVLNVRLMSYDNECFCIPSLSSSRSNIANSSDPTNRMFWIL</sequence>
<evidence type="ECO:0000313" key="2">
    <source>
        <dbReference type="EMBL" id="VEL16827.1"/>
    </source>
</evidence>
<feature type="transmembrane region" description="Helical" evidence="1">
    <location>
        <begin position="41"/>
        <end position="64"/>
    </location>
</feature>
<organism evidence="2 3">
    <name type="scientific">Protopolystoma xenopodis</name>
    <dbReference type="NCBI Taxonomy" id="117903"/>
    <lineage>
        <taxon>Eukaryota</taxon>
        <taxon>Metazoa</taxon>
        <taxon>Spiralia</taxon>
        <taxon>Lophotrochozoa</taxon>
        <taxon>Platyhelminthes</taxon>
        <taxon>Monogenea</taxon>
        <taxon>Polyopisthocotylea</taxon>
        <taxon>Polystomatidea</taxon>
        <taxon>Polystomatidae</taxon>
        <taxon>Protopolystoma</taxon>
    </lineage>
</organism>